<dbReference type="NCBIfam" id="TIGR01764">
    <property type="entry name" value="excise"/>
    <property type="match status" value="1"/>
</dbReference>
<dbReference type="InterPro" id="IPR041657">
    <property type="entry name" value="HTH_17"/>
</dbReference>
<dbReference type="Proteomes" id="UP001276854">
    <property type="component" value="Unassembled WGS sequence"/>
</dbReference>
<organism evidence="2 3">
    <name type="scientific">Clostridium boliviensis</name>
    <dbReference type="NCBI Taxonomy" id="318465"/>
    <lineage>
        <taxon>Bacteria</taxon>
        <taxon>Bacillati</taxon>
        <taxon>Bacillota</taxon>
        <taxon>Clostridia</taxon>
        <taxon>Eubacteriales</taxon>
        <taxon>Clostridiaceae</taxon>
        <taxon>Clostridium</taxon>
    </lineage>
</organism>
<sequence length="90" mass="10713">MSVQNKSVYSVKEVAEILDVSEKTIYRMLEDQRLPGFKVGRIWRIPESVIRALLEGKQLIEEDTQPSRQKDLRKYSREEIERFTKEDQID</sequence>
<feature type="domain" description="Helix-turn-helix" evidence="1">
    <location>
        <begin position="8"/>
        <end position="57"/>
    </location>
</feature>
<reference evidence="2 3" key="1">
    <citation type="submission" date="2023-10" db="EMBL/GenBank/DDBJ databases">
        <title>A novel Glycoside Hydrolase 43-Like Enzyme from Clostrdium boliviensis is an Endo-xylanase, and a Candidate for Xylooligosaccharides Production from Different Xylan Substrates.</title>
        <authorList>
            <person name="Alvarez M.T."/>
            <person name="Rocabado-Villegas L.R."/>
            <person name="Salas-Veizaga D.M."/>
            <person name="Linares-Pasten J.A."/>
            <person name="Gudmundsdottir E.E."/>
            <person name="Hreggvidsson G.O."/>
            <person name="Adlercreutz P."/>
            <person name="Nordberg Karlsson E."/>
        </authorList>
    </citation>
    <scope>NUCLEOTIDE SEQUENCE [LARGE SCALE GENOMIC DNA]</scope>
    <source>
        <strain evidence="2 3">E-1</strain>
    </source>
</reference>
<dbReference type="Pfam" id="PF12728">
    <property type="entry name" value="HTH_17"/>
    <property type="match status" value="1"/>
</dbReference>
<accession>A0ABU4GLA6</accession>
<protein>
    <submittedName>
        <fullName evidence="2">Helix-turn-helix domain-containing protein</fullName>
    </submittedName>
</protein>
<keyword evidence="3" id="KW-1185">Reference proteome</keyword>
<dbReference type="RefSeq" id="WP_318064632.1">
    <property type="nucleotide sequence ID" value="NZ_JAWONS010000214.1"/>
</dbReference>
<evidence type="ECO:0000313" key="2">
    <source>
        <dbReference type="EMBL" id="MDW2798395.1"/>
    </source>
</evidence>
<gene>
    <name evidence="2" type="ORF">RZO55_12505</name>
</gene>
<proteinExistence type="predicted"/>
<dbReference type="InterPro" id="IPR010093">
    <property type="entry name" value="SinI_DNA-bd"/>
</dbReference>
<dbReference type="InterPro" id="IPR009061">
    <property type="entry name" value="DNA-bd_dom_put_sf"/>
</dbReference>
<dbReference type="EMBL" id="JAWONS010000214">
    <property type="protein sequence ID" value="MDW2798395.1"/>
    <property type="molecule type" value="Genomic_DNA"/>
</dbReference>
<evidence type="ECO:0000259" key="1">
    <source>
        <dbReference type="Pfam" id="PF12728"/>
    </source>
</evidence>
<name>A0ABU4GLA6_9CLOT</name>
<dbReference type="SUPFAM" id="SSF46955">
    <property type="entry name" value="Putative DNA-binding domain"/>
    <property type="match status" value="1"/>
</dbReference>
<evidence type="ECO:0000313" key="3">
    <source>
        <dbReference type="Proteomes" id="UP001276854"/>
    </source>
</evidence>
<comment type="caution">
    <text evidence="2">The sequence shown here is derived from an EMBL/GenBank/DDBJ whole genome shotgun (WGS) entry which is preliminary data.</text>
</comment>